<keyword evidence="4" id="KW-0378">Hydrolase</keyword>
<dbReference type="InterPro" id="IPR029058">
    <property type="entry name" value="AB_hydrolase_fold"/>
</dbReference>
<dbReference type="Gene3D" id="3.40.50.1820">
    <property type="entry name" value="alpha/beta hydrolase"/>
    <property type="match status" value="1"/>
</dbReference>
<keyword evidence="2" id="KW-0645">Protease</keyword>
<evidence type="ECO:0000313" key="7">
    <source>
        <dbReference type="EMBL" id="KAL3628205.1"/>
    </source>
</evidence>
<reference evidence="8" key="1">
    <citation type="journal article" date="2024" name="IScience">
        <title>Strigolactones Initiate the Formation of Haustorium-like Structures in Castilleja.</title>
        <authorList>
            <person name="Buerger M."/>
            <person name="Peterson D."/>
            <person name="Chory J."/>
        </authorList>
    </citation>
    <scope>NUCLEOTIDE SEQUENCE [LARGE SCALE GENOMIC DNA]</scope>
</reference>
<keyword evidence="5" id="KW-0325">Glycoprotein</keyword>
<dbReference type="Gene3D" id="1.20.120.980">
    <property type="entry name" value="Serine carboxypeptidase S28, SKS domain"/>
    <property type="match status" value="1"/>
</dbReference>
<evidence type="ECO:0000256" key="6">
    <source>
        <dbReference type="SAM" id="SignalP"/>
    </source>
</evidence>
<protein>
    <recommendedName>
        <fullName evidence="9">Lysosomal Pro-X carboxypeptidase</fullName>
    </recommendedName>
</protein>
<accession>A0ABD3CEA1</accession>
<dbReference type="InterPro" id="IPR042269">
    <property type="entry name" value="Ser_carbopepase_S28_SKS"/>
</dbReference>
<evidence type="ECO:0000256" key="4">
    <source>
        <dbReference type="ARBA" id="ARBA00022801"/>
    </source>
</evidence>
<proteinExistence type="inferred from homology"/>
<dbReference type="InterPro" id="IPR008758">
    <property type="entry name" value="Peptidase_S28"/>
</dbReference>
<feature type="signal peptide" evidence="6">
    <location>
        <begin position="1"/>
        <end position="19"/>
    </location>
</feature>
<comment type="similarity">
    <text evidence="1">Belongs to the peptidase S28 family.</text>
</comment>
<gene>
    <name evidence="7" type="ORF">CASFOL_027251</name>
</gene>
<evidence type="ECO:0000256" key="2">
    <source>
        <dbReference type="ARBA" id="ARBA00022670"/>
    </source>
</evidence>
<dbReference type="SUPFAM" id="SSF53474">
    <property type="entry name" value="alpha/beta-Hydrolases"/>
    <property type="match status" value="1"/>
</dbReference>
<dbReference type="Proteomes" id="UP001632038">
    <property type="component" value="Unassembled WGS sequence"/>
</dbReference>
<dbReference type="PANTHER" id="PTHR11010:SF120">
    <property type="entry name" value="LYSOSOMAL PRO-X CARBOXYPEPTIDASE"/>
    <property type="match status" value="1"/>
</dbReference>
<keyword evidence="8" id="KW-1185">Reference proteome</keyword>
<organism evidence="7 8">
    <name type="scientific">Castilleja foliolosa</name>
    <dbReference type="NCBI Taxonomy" id="1961234"/>
    <lineage>
        <taxon>Eukaryota</taxon>
        <taxon>Viridiplantae</taxon>
        <taxon>Streptophyta</taxon>
        <taxon>Embryophyta</taxon>
        <taxon>Tracheophyta</taxon>
        <taxon>Spermatophyta</taxon>
        <taxon>Magnoliopsida</taxon>
        <taxon>eudicotyledons</taxon>
        <taxon>Gunneridae</taxon>
        <taxon>Pentapetalae</taxon>
        <taxon>asterids</taxon>
        <taxon>lamiids</taxon>
        <taxon>Lamiales</taxon>
        <taxon>Orobanchaceae</taxon>
        <taxon>Pedicularideae</taxon>
        <taxon>Castillejinae</taxon>
        <taxon>Castilleja</taxon>
    </lineage>
</organism>
<dbReference type="PANTHER" id="PTHR11010">
    <property type="entry name" value="PROTEASE S28 PRO-X CARBOXYPEPTIDASE-RELATED"/>
    <property type="match status" value="1"/>
</dbReference>
<dbReference type="GO" id="GO:0008233">
    <property type="term" value="F:peptidase activity"/>
    <property type="evidence" value="ECO:0007669"/>
    <property type="project" value="UniProtKB-KW"/>
</dbReference>
<sequence length="537" mass="61058">MAIWVLLLMCSCIFSSINGMNMMNRIVNNPASFSFSLATKKTQPYEEKYFTQILDHFNYNPISYNTFQQRYLINDTNWGGPKSPIFLYTGNEGNVEWFAQNTGFMFENAPNFRALIIFIEHRFYGKSIPYGGNKTTAYSNTTTLGYLSSTQALADYATLILDLKKNLTAMDSPVVVFGGSYGGMLAAWLRLKYPHIAIGALASSAPILNFDNITSPYSFTNIITQDFRGESENCYKVIKGSWQEIEHTAKHELGLEILRKAFRICKNFIRADYLENWLYTVYMYTAMSDYPTPANFLNPLPAYPIKQVMLPLVKRLLVDVCVECTQLLALSDLGDEAHVLIDWDQQIIMCKAIDDPRTGNNTLEKLYAAANIYYNYTGQSKCFDLLDDSDPHDLGGWSWQACTEMVSATSGSTEDSIFPANNYTYNDRLQYCQSSFNITPRPSWIPTEFGGRDIYRDLKYFGSNIIFTNGLRDPWSGGGVLKNISESIVAIVAEKGAHHADLRYSTSKDPKWLKDMREKEVNIISKWLSQYHHDLGK</sequence>
<evidence type="ECO:0000256" key="1">
    <source>
        <dbReference type="ARBA" id="ARBA00011079"/>
    </source>
</evidence>
<name>A0ABD3CEA1_9LAMI</name>
<feature type="chain" id="PRO_5044792403" description="Lysosomal Pro-X carboxypeptidase" evidence="6">
    <location>
        <begin position="20"/>
        <end position="537"/>
    </location>
</feature>
<evidence type="ECO:0000256" key="5">
    <source>
        <dbReference type="ARBA" id="ARBA00023180"/>
    </source>
</evidence>
<evidence type="ECO:0008006" key="9">
    <source>
        <dbReference type="Google" id="ProtNLM"/>
    </source>
</evidence>
<dbReference type="AlphaFoldDB" id="A0ABD3CEA1"/>
<dbReference type="EMBL" id="JAVIJP010000036">
    <property type="protein sequence ID" value="KAL3628205.1"/>
    <property type="molecule type" value="Genomic_DNA"/>
</dbReference>
<comment type="caution">
    <text evidence="7">The sequence shown here is derived from an EMBL/GenBank/DDBJ whole genome shotgun (WGS) entry which is preliminary data.</text>
</comment>
<evidence type="ECO:0000256" key="3">
    <source>
        <dbReference type="ARBA" id="ARBA00022729"/>
    </source>
</evidence>
<evidence type="ECO:0000313" key="8">
    <source>
        <dbReference type="Proteomes" id="UP001632038"/>
    </source>
</evidence>
<dbReference type="Pfam" id="PF05577">
    <property type="entry name" value="Peptidase_S28"/>
    <property type="match status" value="1"/>
</dbReference>
<keyword evidence="3 6" id="KW-0732">Signal</keyword>
<dbReference type="GO" id="GO:0006508">
    <property type="term" value="P:proteolysis"/>
    <property type="evidence" value="ECO:0007669"/>
    <property type="project" value="UniProtKB-KW"/>
</dbReference>